<organism evidence="9 10">
    <name type="scientific">Dispira parvispora</name>
    <dbReference type="NCBI Taxonomy" id="1520584"/>
    <lineage>
        <taxon>Eukaryota</taxon>
        <taxon>Fungi</taxon>
        <taxon>Fungi incertae sedis</taxon>
        <taxon>Zoopagomycota</taxon>
        <taxon>Kickxellomycotina</taxon>
        <taxon>Dimargaritomycetes</taxon>
        <taxon>Dimargaritales</taxon>
        <taxon>Dimargaritaceae</taxon>
        <taxon>Dispira</taxon>
    </lineage>
</organism>
<protein>
    <submittedName>
        <fullName evidence="9">Vacuolar membrane transporter for cationic amino acids</fullName>
    </submittedName>
</protein>
<evidence type="ECO:0000256" key="8">
    <source>
        <dbReference type="SAM" id="Phobius"/>
    </source>
</evidence>
<feature type="transmembrane region" description="Helical" evidence="8">
    <location>
        <begin position="28"/>
        <end position="46"/>
    </location>
</feature>
<feature type="non-terminal residue" evidence="9">
    <location>
        <position position="1"/>
    </location>
</feature>
<proteinExistence type="inferred from homology"/>
<feature type="transmembrane region" description="Helical" evidence="8">
    <location>
        <begin position="84"/>
        <end position="107"/>
    </location>
</feature>
<feature type="transmembrane region" description="Helical" evidence="8">
    <location>
        <begin position="303"/>
        <end position="323"/>
    </location>
</feature>
<dbReference type="SMART" id="SM00679">
    <property type="entry name" value="CTNS"/>
    <property type="match status" value="2"/>
</dbReference>
<dbReference type="GO" id="GO:0034486">
    <property type="term" value="P:vacuolar transmembrane transport"/>
    <property type="evidence" value="ECO:0007669"/>
    <property type="project" value="UniProtKB-ARBA"/>
</dbReference>
<dbReference type="EMBL" id="JANBPY010003490">
    <property type="protein sequence ID" value="KAJ1951522.1"/>
    <property type="molecule type" value="Genomic_DNA"/>
</dbReference>
<feature type="transmembrane region" description="Helical" evidence="8">
    <location>
        <begin position="58"/>
        <end position="78"/>
    </location>
</feature>
<feature type="transmembrane region" description="Helical" evidence="8">
    <location>
        <begin position="184"/>
        <end position="203"/>
    </location>
</feature>
<dbReference type="OrthoDB" id="8048523at2759"/>
<dbReference type="AlphaFoldDB" id="A0A9W8ANL0"/>
<evidence type="ECO:0000313" key="9">
    <source>
        <dbReference type="EMBL" id="KAJ1951522.1"/>
    </source>
</evidence>
<comment type="similarity">
    <text evidence="5">Belongs to the laat-1 family.</text>
</comment>
<evidence type="ECO:0000256" key="7">
    <source>
        <dbReference type="SAM" id="MobiDB-lite"/>
    </source>
</evidence>
<dbReference type="PANTHER" id="PTHR16201:SF44">
    <property type="entry name" value="SEVEN TRANSMEMBRANE PROTEIN 1"/>
    <property type="match status" value="1"/>
</dbReference>
<feature type="region of interest" description="Disordered" evidence="7">
    <location>
        <begin position="112"/>
        <end position="154"/>
    </location>
</feature>
<evidence type="ECO:0000256" key="1">
    <source>
        <dbReference type="ARBA" id="ARBA00004141"/>
    </source>
</evidence>
<dbReference type="InterPro" id="IPR006603">
    <property type="entry name" value="PQ-loop_rpt"/>
</dbReference>
<reference evidence="9" key="1">
    <citation type="submission" date="2022-07" db="EMBL/GenBank/DDBJ databases">
        <title>Phylogenomic reconstructions and comparative analyses of Kickxellomycotina fungi.</title>
        <authorList>
            <person name="Reynolds N.K."/>
            <person name="Stajich J.E."/>
            <person name="Barry K."/>
            <person name="Grigoriev I.V."/>
            <person name="Crous P."/>
            <person name="Smith M.E."/>
        </authorList>
    </citation>
    <scope>NUCLEOTIDE SEQUENCE</scope>
    <source>
        <strain evidence="9">RSA 1196</strain>
    </source>
</reference>
<keyword evidence="2 8" id="KW-0812">Transmembrane</keyword>
<comment type="subcellular location">
    <subcellularLocation>
        <location evidence="1">Membrane</location>
        <topology evidence="1">Multi-pass membrane protein</topology>
    </subcellularLocation>
</comment>
<dbReference type="Pfam" id="PF04193">
    <property type="entry name" value="PQ-loop"/>
    <property type="match status" value="2"/>
</dbReference>
<dbReference type="GO" id="GO:0098852">
    <property type="term" value="C:lytic vacuole membrane"/>
    <property type="evidence" value="ECO:0007669"/>
    <property type="project" value="UniProtKB-ARBA"/>
</dbReference>
<comment type="caution">
    <text evidence="9">The sequence shown here is derived from an EMBL/GenBank/DDBJ whole genome shotgun (WGS) entry which is preliminary data.</text>
</comment>
<feature type="transmembrane region" description="Helical" evidence="8">
    <location>
        <begin position="276"/>
        <end position="297"/>
    </location>
</feature>
<evidence type="ECO:0000256" key="5">
    <source>
        <dbReference type="ARBA" id="ARBA00038039"/>
    </source>
</evidence>
<sequence>PHLSIVTPYCALEPSPHMDPLNIILSKFFGYMSIGTWVIVFIPQLYENYQRKSAESLSIHFLLFWIVGDIFNLLGSIYQEVLFTTVLLAVYFVFFDILIIAQCVYYYRSSKNDEPQVAPGKTVGSDPLRPTESSPLLSSDGMTGPSSSRCSTIVNVQGDDGETASAPQAASPAQGLLGEARQRMMLLVPLVMFNLGVLSYNQWMQPLSDAGSGWPLGVSPLMMLSTPTPSDPPAQHFKLFPQLCAWTSVVLYISARVPQIVKNFRAKSCEGLALTMFMLCVFGNSTFCLSILCYSLAPEHILVNLPWILGSGGTLIFDFIIFYQFYAYTPKAQPAEESSVSDANTICEA</sequence>
<keyword evidence="3 8" id="KW-1133">Transmembrane helix</keyword>
<dbReference type="PANTHER" id="PTHR16201">
    <property type="entry name" value="SEVEN TRANSMEMBRANE PROTEIN 1-RELATED"/>
    <property type="match status" value="1"/>
</dbReference>
<dbReference type="InterPro" id="IPR051415">
    <property type="entry name" value="LAAT-1"/>
</dbReference>
<comment type="catalytic activity">
    <reaction evidence="6">
        <text>L-histidine(out) + L-arginine(in) = L-histidine(in) + L-arginine(out)</text>
        <dbReference type="Rhea" id="RHEA:71063"/>
        <dbReference type="ChEBI" id="CHEBI:32682"/>
        <dbReference type="ChEBI" id="CHEBI:57595"/>
    </reaction>
</comment>
<evidence type="ECO:0000256" key="6">
    <source>
        <dbReference type="ARBA" id="ARBA00050768"/>
    </source>
</evidence>
<evidence type="ECO:0000313" key="10">
    <source>
        <dbReference type="Proteomes" id="UP001150925"/>
    </source>
</evidence>
<dbReference type="Gene3D" id="1.20.1280.290">
    <property type="match status" value="2"/>
</dbReference>
<dbReference type="Proteomes" id="UP001150925">
    <property type="component" value="Unassembled WGS sequence"/>
</dbReference>
<evidence type="ECO:0000256" key="2">
    <source>
        <dbReference type="ARBA" id="ARBA00022692"/>
    </source>
</evidence>
<keyword evidence="4 8" id="KW-0472">Membrane</keyword>
<keyword evidence="10" id="KW-1185">Reference proteome</keyword>
<evidence type="ECO:0000256" key="3">
    <source>
        <dbReference type="ARBA" id="ARBA00022989"/>
    </source>
</evidence>
<gene>
    <name evidence="9" type="primary">RTC2</name>
    <name evidence="9" type="ORF">IWQ62_006417</name>
</gene>
<feature type="compositionally biased region" description="Polar residues" evidence="7">
    <location>
        <begin position="131"/>
        <end position="154"/>
    </location>
</feature>
<dbReference type="FunFam" id="1.20.1280.290:FF:000009">
    <property type="entry name" value="PQ loop repeat family protein"/>
    <property type="match status" value="1"/>
</dbReference>
<accession>A0A9W8ANL0</accession>
<name>A0A9W8ANL0_9FUNG</name>
<evidence type="ECO:0000256" key="4">
    <source>
        <dbReference type="ARBA" id="ARBA00023136"/>
    </source>
</evidence>
<dbReference type="GO" id="GO:0015174">
    <property type="term" value="F:basic amino acid transmembrane transporter activity"/>
    <property type="evidence" value="ECO:0007669"/>
    <property type="project" value="UniProtKB-ARBA"/>
</dbReference>